<dbReference type="Proteomes" id="UP000286415">
    <property type="component" value="Unassembled WGS sequence"/>
</dbReference>
<dbReference type="EMBL" id="NIRI02000005">
    <property type="protein sequence ID" value="KAG5454584.1"/>
    <property type="molecule type" value="Genomic_DNA"/>
</dbReference>
<gene>
    <name evidence="1" type="ORF">CSKR_105488</name>
</gene>
<name>A0A3R7D9R8_CLOSI</name>
<organism evidence="1 2">
    <name type="scientific">Clonorchis sinensis</name>
    <name type="common">Chinese liver fluke</name>
    <dbReference type="NCBI Taxonomy" id="79923"/>
    <lineage>
        <taxon>Eukaryota</taxon>
        <taxon>Metazoa</taxon>
        <taxon>Spiralia</taxon>
        <taxon>Lophotrochozoa</taxon>
        <taxon>Platyhelminthes</taxon>
        <taxon>Trematoda</taxon>
        <taxon>Digenea</taxon>
        <taxon>Opisthorchiida</taxon>
        <taxon>Opisthorchiata</taxon>
        <taxon>Opisthorchiidae</taxon>
        <taxon>Clonorchis</taxon>
    </lineage>
</organism>
<sequence>MKSISSSETLFHLKEAFDSILLGTNLPTPPEKCYGFQVARSLKNNSVSLLILVLHPIAFQPSSSALRRHAYFGTLLASHTKNSRTRLELFGKNIRLTEIRGPRLPDESQEGRNRLRAVKELSATL</sequence>
<reference evidence="1 2" key="2">
    <citation type="journal article" date="2021" name="Genomics">
        <title>High-quality reference genome for Clonorchis sinensis.</title>
        <authorList>
            <person name="Young N.D."/>
            <person name="Stroehlein A.J."/>
            <person name="Kinkar L."/>
            <person name="Wang T."/>
            <person name="Sohn W.M."/>
            <person name="Chang B.C.H."/>
            <person name="Kaur P."/>
            <person name="Weisz D."/>
            <person name="Dudchenko O."/>
            <person name="Aiden E.L."/>
            <person name="Korhonen P.K."/>
            <person name="Gasser R.B."/>
        </authorList>
    </citation>
    <scope>NUCLEOTIDE SEQUENCE [LARGE SCALE GENOMIC DNA]</scope>
    <source>
        <strain evidence="1">Cs-k2</strain>
    </source>
</reference>
<accession>A0A3R7D9R8</accession>
<evidence type="ECO:0000313" key="1">
    <source>
        <dbReference type="EMBL" id="KAG5454584.1"/>
    </source>
</evidence>
<protein>
    <submittedName>
        <fullName evidence="1">Uncharacterized protein</fullName>
    </submittedName>
</protein>
<reference evidence="1 2" key="1">
    <citation type="journal article" date="2018" name="Biotechnol. Adv.">
        <title>Improved genomic resources and new bioinformatic workflow for the carcinogenic parasite Clonorchis sinensis: Biotechnological implications.</title>
        <authorList>
            <person name="Wang D."/>
            <person name="Korhonen P.K."/>
            <person name="Gasser R.B."/>
            <person name="Young N.D."/>
        </authorList>
    </citation>
    <scope>NUCLEOTIDE SEQUENCE [LARGE SCALE GENOMIC DNA]</scope>
    <source>
        <strain evidence="1">Cs-k2</strain>
    </source>
</reference>
<keyword evidence="2" id="KW-1185">Reference proteome</keyword>
<comment type="caution">
    <text evidence="1">The sequence shown here is derived from an EMBL/GenBank/DDBJ whole genome shotgun (WGS) entry which is preliminary data.</text>
</comment>
<dbReference type="InParanoid" id="A0A3R7D9R8"/>
<dbReference type="AlphaFoldDB" id="A0A3R7D9R8"/>
<evidence type="ECO:0000313" key="2">
    <source>
        <dbReference type="Proteomes" id="UP000286415"/>
    </source>
</evidence>
<proteinExistence type="predicted"/>